<dbReference type="PROSITE" id="PS50006">
    <property type="entry name" value="FHA_DOMAIN"/>
    <property type="match status" value="1"/>
</dbReference>
<evidence type="ECO:0000313" key="3">
    <source>
        <dbReference type="EMBL" id="TFZ39280.1"/>
    </source>
</evidence>
<keyword evidence="1" id="KW-1133">Transmembrane helix</keyword>
<dbReference type="PANTHER" id="PTHR23308">
    <property type="entry name" value="NUCLEAR INHIBITOR OF PROTEIN PHOSPHATASE-1"/>
    <property type="match status" value="1"/>
</dbReference>
<dbReference type="InterPro" id="IPR050923">
    <property type="entry name" value="Cell_Proc_Reg/RNA_Proc"/>
</dbReference>
<sequence length="143" mass="16831">MFNILSILAKYVFVFIIYTFIFLIIRMIYLDINSLSKLENYNGAYLKLLNRLENLPYKLNDSYSIGQEISLGRSNNNDIVLKDPYISKRHFRIVKDENEYFIEDLNSSNGTYVNGERIFDVKKLAYGDIIKVGNIEFMFINLE</sequence>
<proteinExistence type="predicted"/>
<dbReference type="Gene3D" id="2.60.200.20">
    <property type="match status" value="1"/>
</dbReference>
<feature type="domain" description="FHA" evidence="2">
    <location>
        <begin position="69"/>
        <end position="118"/>
    </location>
</feature>
<dbReference type="Pfam" id="PF00498">
    <property type="entry name" value="FHA"/>
    <property type="match status" value="1"/>
</dbReference>
<dbReference type="SUPFAM" id="SSF49879">
    <property type="entry name" value="SMAD/FHA domain"/>
    <property type="match status" value="1"/>
</dbReference>
<dbReference type="AlphaFoldDB" id="A0A4Z0D0N4"/>
<keyword evidence="1" id="KW-0812">Transmembrane</keyword>
<dbReference type="EMBL" id="SRIB01000014">
    <property type="protein sequence ID" value="TFZ39280.1"/>
    <property type="molecule type" value="Genomic_DNA"/>
</dbReference>
<feature type="transmembrane region" description="Helical" evidence="1">
    <location>
        <begin position="12"/>
        <end position="29"/>
    </location>
</feature>
<accession>A0A4Z0D0N4</accession>
<dbReference type="OrthoDB" id="9816434at2"/>
<evidence type="ECO:0000259" key="2">
    <source>
        <dbReference type="PROSITE" id="PS50006"/>
    </source>
</evidence>
<keyword evidence="4" id="KW-1185">Reference proteome</keyword>
<evidence type="ECO:0000313" key="4">
    <source>
        <dbReference type="Proteomes" id="UP000298381"/>
    </source>
</evidence>
<dbReference type="SMART" id="SM00240">
    <property type="entry name" value="FHA"/>
    <property type="match status" value="1"/>
</dbReference>
<dbReference type="InterPro" id="IPR008984">
    <property type="entry name" value="SMAD_FHA_dom_sf"/>
</dbReference>
<dbReference type="InterPro" id="IPR000253">
    <property type="entry name" value="FHA_dom"/>
</dbReference>
<evidence type="ECO:0000256" key="1">
    <source>
        <dbReference type="SAM" id="Phobius"/>
    </source>
</evidence>
<dbReference type="RefSeq" id="WP_135271643.1">
    <property type="nucleotide sequence ID" value="NZ_SRIB01000014.1"/>
</dbReference>
<reference evidence="3 4" key="1">
    <citation type="submission" date="2019-03" db="EMBL/GenBank/DDBJ databases">
        <title>Draft genome sequence data and analysis of a Fermenting Bacterium, Soehngenia longevitae strain 1933PT, isolated from petroleum reservoir in Azerbaijan.</title>
        <authorList>
            <person name="Grouzdev D.S."/>
            <person name="Bidzhieva S.K."/>
            <person name="Sokolova D.S."/>
            <person name="Tourova T.P."/>
            <person name="Poltaraus A.B."/>
            <person name="Nazina T.N."/>
        </authorList>
    </citation>
    <scope>NUCLEOTIDE SEQUENCE [LARGE SCALE GENOMIC DNA]</scope>
    <source>
        <strain evidence="3 4">1933P</strain>
    </source>
</reference>
<organism evidence="3 4">
    <name type="scientific">Soehngenia longivitae</name>
    <dbReference type="NCBI Taxonomy" id="2562294"/>
    <lineage>
        <taxon>Bacteria</taxon>
        <taxon>Bacillati</taxon>
        <taxon>Bacillota</taxon>
        <taxon>Tissierellia</taxon>
        <taxon>Tissierellales</taxon>
        <taxon>Tissierellaceae</taxon>
        <taxon>Soehngenia</taxon>
    </lineage>
</organism>
<gene>
    <name evidence="3" type="ORF">E4100_08610</name>
</gene>
<name>A0A4Z0D0N4_9FIRM</name>
<protein>
    <submittedName>
        <fullName evidence="3">FHA domain-containing protein</fullName>
    </submittedName>
</protein>
<comment type="caution">
    <text evidence="3">The sequence shown here is derived from an EMBL/GenBank/DDBJ whole genome shotgun (WGS) entry which is preliminary data.</text>
</comment>
<dbReference type="Proteomes" id="UP000298381">
    <property type="component" value="Unassembled WGS sequence"/>
</dbReference>
<keyword evidence="1" id="KW-0472">Membrane</keyword>
<dbReference type="CDD" id="cd00060">
    <property type="entry name" value="FHA"/>
    <property type="match status" value="1"/>
</dbReference>